<dbReference type="Proteomes" id="UP000237381">
    <property type="component" value="Unassembled WGS sequence"/>
</dbReference>
<dbReference type="EMBL" id="PQGA01000017">
    <property type="protein sequence ID" value="POR47713.1"/>
    <property type="molecule type" value="Genomic_DNA"/>
</dbReference>
<keyword evidence="1" id="KW-0472">Membrane</keyword>
<comment type="caution">
    <text evidence="2">The sequence shown here is derived from an EMBL/GenBank/DDBJ whole genome shotgun (WGS) entry which is preliminary data.</text>
</comment>
<keyword evidence="1" id="KW-0812">Transmembrane</keyword>
<keyword evidence="1" id="KW-1133">Transmembrane helix</keyword>
<evidence type="ECO:0000256" key="1">
    <source>
        <dbReference type="SAM" id="Phobius"/>
    </source>
</evidence>
<dbReference type="AlphaFoldDB" id="A0A2S4LZ16"/>
<feature type="transmembrane region" description="Helical" evidence="1">
    <location>
        <begin position="12"/>
        <end position="32"/>
    </location>
</feature>
<feature type="transmembrane region" description="Helical" evidence="1">
    <location>
        <begin position="128"/>
        <end position="149"/>
    </location>
</feature>
<protein>
    <submittedName>
        <fullName evidence="2">Uncharacterized protein</fullName>
    </submittedName>
</protein>
<name>A0A2S4LZ16_9BURK</name>
<accession>A0A2S4LZ16</accession>
<keyword evidence="3" id="KW-1185">Reference proteome</keyword>
<reference evidence="2 3" key="1">
    <citation type="submission" date="2018-01" db="EMBL/GenBank/DDBJ databases">
        <title>Genomic Encyclopedia of Type Strains, Phase III (KMG-III): the genomes of soil and plant-associated and newly described type strains.</title>
        <authorList>
            <person name="Whitman W."/>
        </authorList>
    </citation>
    <scope>NUCLEOTIDE SEQUENCE [LARGE SCALE GENOMIC DNA]</scope>
    <source>
        <strain evidence="2 3">JCM 18070</strain>
    </source>
</reference>
<sequence>MSKLTATIKHEFLEMLPPTIFFFVILHIVAIIRTLTTWGTGISLPTSISVTIAALVLGKSVLIANMLPFINRFPEKPLIWNAGWKTLIYSLVALLVHYLEHLYDYWKETPGLAAANHRLLAELNWPHFIAIQILLVTLILNYCVLAELARVIGRDRFKAMFFGPMALKPGDQSVN</sequence>
<gene>
    <name evidence="2" type="ORF">B0G62_11788</name>
</gene>
<dbReference type="OrthoDB" id="9002176at2"/>
<organism evidence="2 3">
    <name type="scientific">Paraburkholderia eburnea</name>
    <dbReference type="NCBI Taxonomy" id="1189126"/>
    <lineage>
        <taxon>Bacteria</taxon>
        <taxon>Pseudomonadati</taxon>
        <taxon>Pseudomonadota</taxon>
        <taxon>Betaproteobacteria</taxon>
        <taxon>Burkholderiales</taxon>
        <taxon>Burkholderiaceae</taxon>
        <taxon>Paraburkholderia</taxon>
    </lineage>
</organism>
<evidence type="ECO:0000313" key="2">
    <source>
        <dbReference type="EMBL" id="POR47713.1"/>
    </source>
</evidence>
<proteinExistence type="predicted"/>
<evidence type="ECO:0000313" key="3">
    <source>
        <dbReference type="Proteomes" id="UP000237381"/>
    </source>
</evidence>
<dbReference type="RefSeq" id="WP_103706734.1">
    <property type="nucleotide sequence ID" value="NZ_PQGA01000017.1"/>
</dbReference>
<feature type="transmembrane region" description="Helical" evidence="1">
    <location>
        <begin position="78"/>
        <end position="99"/>
    </location>
</feature>